<dbReference type="PROSITE" id="PS51318">
    <property type="entry name" value="TAT"/>
    <property type="match status" value="1"/>
</dbReference>
<accession>A0A1M6DYH3</accession>
<dbReference type="Proteomes" id="UP000183982">
    <property type="component" value="Unassembled WGS sequence"/>
</dbReference>
<protein>
    <recommendedName>
        <fullName evidence="4">Tat (Twin-arginine translocation) pathway signal sequence</fullName>
    </recommendedName>
</protein>
<evidence type="ECO:0000313" key="2">
    <source>
        <dbReference type="EMBL" id="SHI78195.1"/>
    </source>
</evidence>
<dbReference type="AlphaFoldDB" id="A0A1M6DYH3"/>
<evidence type="ECO:0008006" key="4">
    <source>
        <dbReference type="Google" id="ProtNLM"/>
    </source>
</evidence>
<evidence type="ECO:0000313" key="3">
    <source>
        <dbReference type="Proteomes" id="UP000183982"/>
    </source>
</evidence>
<proteinExistence type="predicted"/>
<keyword evidence="3" id="KW-1185">Reference proteome</keyword>
<organism evidence="2 3">
    <name type="scientific">Shimia gijangensis</name>
    <dbReference type="NCBI Taxonomy" id="1470563"/>
    <lineage>
        <taxon>Bacteria</taxon>
        <taxon>Pseudomonadati</taxon>
        <taxon>Pseudomonadota</taxon>
        <taxon>Alphaproteobacteria</taxon>
        <taxon>Rhodobacterales</taxon>
        <taxon>Roseobacteraceae</taxon>
    </lineage>
</organism>
<dbReference type="OrthoDB" id="7428674at2"/>
<reference evidence="3" key="1">
    <citation type="submission" date="2016-11" db="EMBL/GenBank/DDBJ databases">
        <authorList>
            <person name="Varghese N."/>
            <person name="Submissions S."/>
        </authorList>
    </citation>
    <scope>NUCLEOTIDE SEQUENCE [LARGE SCALE GENOMIC DNA]</scope>
    <source>
        <strain evidence="3">DSM 100564</strain>
    </source>
</reference>
<keyword evidence="1" id="KW-0732">Signal</keyword>
<gene>
    <name evidence="2" type="ORF">SAMN05444000_10346</name>
</gene>
<evidence type="ECO:0000256" key="1">
    <source>
        <dbReference type="SAM" id="SignalP"/>
    </source>
</evidence>
<dbReference type="RefSeq" id="WP_073249366.1">
    <property type="nucleotide sequence ID" value="NZ_FQZQ01000003.1"/>
</dbReference>
<sequence length="139" mass="14823">MSKFNRRDVLAYAGATAVAALFGPAAAFAQVKIPAPKPGQGVVVFYRSGTTAGSGVRFTIQDANGRTVAHLKRGSVDAVPVPAGPNFFKVPEANNTEGTIDVKAGQTLYIRCYLNAATFAGKLQFEEVSEERARKELKF</sequence>
<dbReference type="EMBL" id="FQZQ01000003">
    <property type="protein sequence ID" value="SHI78195.1"/>
    <property type="molecule type" value="Genomic_DNA"/>
</dbReference>
<feature type="signal peptide" evidence="1">
    <location>
        <begin position="1"/>
        <end position="29"/>
    </location>
</feature>
<dbReference type="InterPro" id="IPR006311">
    <property type="entry name" value="TAT_signal"/>
</dbReference>
<name>A0A1M6DYH3_9RHOB</name>
<feature type="chain" id="PRO_5012138506" description="Tat (Twin-arginine translocation) pathway signal sequence" evidence="1">
    <location>
        <begin position="30"/>
        <end position="139"/>
    </location>
</feature>